<name>A0AAP0NIB3_LIQFO</name>
<keyword evidence="2" id="KW-0805">Transcription regulation</keyword>
<dbReference type="Proteomes" id="UP001415857">
    <property type="component" value="Unassembled WGS sequence"/>
</dbReference>
<dbReference type="PROSITE" id="PS50090">
    <property type="entry name" value="MYB_LIKE"/>
    <property type="match status" value="1"/>
</dbReference>
<feature type="region of interest" description="Disordered" evidence="6">
    <location>
        <begin position="275"/>
        <end position="296"/>
    </location>
</feature>
<reference evidence="8 9" key="1">
    <citation type="journal article" date="2024" name="Plant J.">
        <title>Genome sequences and population genomics reveal climatic adaptation and genomic divergence between two closely related sweetgum species.</title>
        <authorList>
            <person name="Xu W.Q."/>
            <person name="Ren C.Q."/>
            <person name="Zhang X.Y."/>
            <person name="Comes H.P."/>
            <person name="Liu X.H."/>
            <person name="Li Y.G."/>
            <person name="Kettle C.J."/>
            <person name="Jalonen R."/>
            <person name="Gaisberger H."/>
            <person name="Ma Y.Z."/>
            <person name="Qiu Y.X."/>
        </authorList>
    </citation>
    <scope>NUCLEOTIDE SEQUENCE [LARGE SCALE GENOMIC DNA]</scope>
    <source>
        <strain evidence="8">Hangzhou</strain>
    </source>
</reference>
<organism evidence="8 9">
    <name type="scientific">Liquidambar formosana</name>
    <name type="common">Formosan gum</name>
    <dbReference type="NCBI Taxonomy" id="63359"/>
    <lineage>
        <taxon>Eukaryota</taxon>
        <taxon>Viridiplantae</taxon>
        <taxon>Streptophyta</taxon>
        <taxon>Embryophyta</taxon>
        <taxon>Tracheophyta</taxon>
        <taxon>Spermatophyta</taxon>
        <taxon>Magnoliopsida</taxon>
        <taxon>eudicotyledons</taxon>
        <taxon>Gunneridae</taxon>
        <taxon>Pentapetalae</taxon>
        <taxon>Saxifragales</taxon>
        <taxon>Altingiaceae</taxon>
        <taxon>Liquidambar</taxon>
    </lineage>
</organism>
<protein>
    <recommendedName>
        <fullName evidence="7">Myb-like domain-containing protein</fullName>
    </recommendedName>
</protein>
<proteinExistence type="predicted"/>
<dbReference type="InterPro" id="IPR001005">
    <property type="entry name" value="SANT/Myb"/>
</dbReference>
<evidence type="ECO:0000313" key="8">
    <source>
        <dbReference type="EMBL" id="KAK9273340.1"/>
    </source>
</evidence>
<dbReference type="PANTHER" id="PTHR21654:SF31">
    <property type="entry name" value="OS02G0104500 PROTEIN"/>
    <property type="match status" value="1"/>
</dbReference>
<feature type="compositionally biased region" description="Gly residues" evidence="6">
    <location>
        <begin position="635"/>
        <end position="645"/>
    </location>
</feature>
<comment type="caution">
    <text evidence="8">The sequence shown here is derived from an EMBL/GenBank/DDBJ whole genome shotgun (WGS) entry which is preliminary data.</text>
</comment>
<keyword evidence="4" id="KW-0804">Transcription</keyword>
<evidence type="ECO:0000256" key="5">
    <source>
        <dbReference type="ARBA" id="ARBA00023242"/>
    </source>
</evidence>
<keyword evidence="3" id="KW-0238">DNA-binding</keyword>
<gene>
    <name evidence="8" type="ORF">L1049_018149</name>
</gene>
<feature type="compositionally biased region" description="Basic residues" evidence="6">
    <location>
        <begin position="286"/>
        <end position="296"/>
    </location>
</feature>
<dbReference type="PANTHER" id="PTHR21654">
    <property type="entry name" value="FI21293P1"/>
    <property type="match status" value="1"/>
</dbReference>
<dbReference type="AlphaFoldDB" id="A0AAP0NIB3"/>
<feature type="region of interest" description="Disordered" evidence="6">
    <location>
        <begin position="590"/>
        <end position="645"/>
    </location>
</feature>
<keyword evidence="5" id="KW-0539">Nucleus</keyword>
<dbReference type="FunFam" id="1.10.10.60:FF:000092">
    <property type="entry name" value="Trihelix transcription factor GT-2"/>
    <property type="match status" value="1"/>
</dbReference>
<comment type="subcellular location">
    <subcellularLocation>
        <location evidence="1">Nucleus</location>
    </subcellularLocation>
</comment>
<sequence length="645" mass="72707">MQSGYGASEIYHHHHQHFMAGDCNCLSSSAPSSAFSLSNPQKQNHPLLPYDHPHQYQYQHQHQHQHQHIAVTHQLFQHPHHFQAFQQAQRLHHSEPGVDTVGDCDTPRLPFFTVNFKLGLNENNGSREAVSNEEEKEYGFFRGNEQHFPEGRPNSLVMPPHCLRPQEDSAIKEPLWKPLSAELFNGNKYSKFSEQVNGNHQGKGLGKKYRHFGELEAIYGPAGIGETNQTGSASVLTAEDSPSNAGLQMPFDHHHNLNVTAAGASTDLIGVYHGSETSTGEEASLRKSRKRKRKRKIRDRLGSMGKFFERIVKQLMDHQEGLHRQFLGVIGKMEQQRIKREEAWRCEETAKYNREAIARAHEQALASCRETAIVSCLEKITGQSINFPSRKIQLDLQPQIPKESIEELRHNNTNSIGTSNNTNSRWPKAEVEALIRVRSSLELRFQEPGLKGPLWEEISSLMASIGYIRSAKRCKEKWENINKYFRKTKESAKKRSQMSKTCPYFEQLDQLYSRSLFTGSSSTSASYCSRLSVANDAGVQMRGNSELLEAIIVGNDDIGITQNSPIENFQVAEMGPLRLDFDGIVHEEMNVQHGTNEKQEYRGDEMDEGEDLEDNEEDDDNEEEVEEEGEESGDGDGGGGGGGGD</sequence>
<evidence type="ECO:0000259" key="7">
    <source>
        <dbReference type="PROSITE" id="PS50090"/>
    </source>
</evidence>
<accession>A0AAP0NIB3</accession>
<dbReference type="GO" id="GO:0003677">
    <property type="term" value="F:DNA binding"/>
    <property type="evidence" value="ECO:0007669"/>
    <property type="project" value="UniProtKB-KW"/>
</dbReference>
<evidence type="ECO:0000256" key="3">
    <source>
        <dbReference type="ARBA" id="ARBA00023125"/>
    </source>
</evidence>
<evidence type="ECO:0000256" key="2">
    <source>
        <dbReference type="ARBA" id="ARBA00023015"/>
    </source>
</evidence>
<dbReference type="GO" id="GO:0006355">
    <property type="term" value="P:regulation of DNA-templated transcription"/>
    <property type="evidence" value="ECO:0007669"/>
    <property type="project" value="UniProtKB-ARBA"/>
</dbReference>
<feature type="compositionally biased region" description="Acidic residues" evidence="6">
    <location>
        <begin position="605"/>
        <end position="634"/>
    </location>
</feature>
<dbReference type="CDD" id="cd12203">
    <property type="entry name" value="GT1"/>
    <property type="match status" value="1"/>
</dbReference>
<evidence type="ECO:0000256" key="4">
    <source>
        <dbReference type="ARBA" id="ARBA00023163"/>
    </source>
</evidence>
<dbReference type="Gene3D" id="1.10.10.60">
    <property type="entry name" value="Homeodomain-like"/>
    <property type="match status" value="1"/>
</dbReference>
<feature type="domain" description="Myb-like" evidence="7">
    <location>
        <begin position="418"/>
        <end position="482"/>
    </location>
</feature>
<dbReference type="InterPro" id="IPR044822">
    <property type="entry name" value="Myb_DNA-bind_4"/>
</dbReference>
<evidence type="ECO:0000256" key="1">
    <source>
        <dbReference type="ARBA" id="ARBA00004123"/>
    </source>
</evidence>
<keyword evidence="9" id="KW-1185">Reference proteome</keyword>
<dbReference type="GO" id="GO:0005634">
    <property type="term" value="C:nucleus"/>
    <property type="evidence" value="ECO:0007669"/>
    <property type="project" value="UniProtKB-SubCell"/>
</dbReference>
<dbReference type="Pfam" id="PF13837">
    <property type="entry name" value="Myb_DNA-bind_4"/>
    <property type="match status" value="1"/>
</dbReference>
<feature type="compositionally biased region" description="Basic and acidic residues" evidence="6">
    <location>
        <begin position="590"/>
        <end position="604"/>
    </location>
</feature>
<evidence type="ECO:0000256" key="6">
    <source>
        <dbReference type="SAM" id="MobiDB-lite"/>
    </source>
</evidence>
<evidence type="ECO:0000313" key="9">
    <source>
        <dbReference type="Proteomes" id="UP001415857"/>
    </source>
</evidence>
<dbReference type="EMBL" id="JBBPBK010000012">
    <property type="protein sequence ID" value="KAK9273340.1"/>
    <property type="molecule type" value="Genomic_DNA"/>
</dbReference>